<proteinExistence type="inferred from homology"/>
<evidence type="ECO:0000313" key="6">
    <source>
        <dbReference type="EMBL" id="JAC70019.1"/>
    </source>
</evidence>
<protein>
    <submittedName>
        <fullName evidence="6">2-oxoglutarate dehydrogenase E1 component</fullName>
    </submittedName>
</protein>
<dbReference type="GO" id="GO:0005739">
    <property type="term" value="C:mitochondrion"/>
    <property type="evidence" value="ECO:0007669"/>
    <property type="project" value="TreeGrafter"/>
</dbReference>
<dbReference type="InterPro" id="IPR042179">
    <property type="entry name" value="KGD_C_sf"/>
</dbReference>
<dbReference type="PIRSF" id="PIRSF000157">
    <property type="entry name" value="Oxoglu_dh_E1"/>
    <property type="match status" value="1"/>
</dbReference>
<dbReference type="SUPFAM" id="SSF52518">
    <property type="entry name" value="Thiamin diphosphate-binding fold (THDP-binding)"/>
    <property type="match status" value="2"/>
</dbReference>
<evidence type="ECO:0000256" key="1">
    <source>
        <dbReference type="ARBA" id="ARBA00001964"/>
    </source>
</evidence>
<evidence type="ECO:0000256" key="3">
    <source>
        <dbReference type="ARBA" id="ARBA00023002"/>
    </source>
</evidence>
<sequence>MGRVESPPSLSGEMRRHLLRSLISTDAMEAFLGEKFPASKRFSMEGCEAVVPGLEAAVATLGALGVASVQVGMPHRGRLNILHNIMGKPLGMICAEMEGSQSNFSVGDVKYHMGTTGEVLHPLKGVRVQMTLAPNPSHLEAVNSVVAGSVRALQERQPDGKRRHAAVLLHGDASFAGLGVVAEGLQQARLAATDVGGIIHIVVNNQIGFTTEPLDGRSSIHCTDLAKGLGVPVLYANADDPEAVVRACQLAAEWRSAWLQDVVVNVVGYRRHGHNEQDDPRPTLPMTCKLIDAHPRVLDLYSRRLERLGAVTAAELDGWRAELRREYEEEYAAYAAGHYKETPGEWIAGNWQGAALAAALRGGEGQQPPHFQEPTWLPAKTLQWLGKRLAETPEGFSLHPSVQQLLRRRAEMVAAPDSRVDMGMAEALAIGALVTHPFSETTEGYPEDWAAGQSDSERWLNTGTYGVRLVGQDVQRGTFNHRHMVLHDQVTGREYVPINNLQPKSQERLQVHNSLLNEYASLGFEYGYSVACQGRSLVIWEAQFGDFANNAQVMIDQFVASGEAKWGQESGLVLALPHGFEGMGPDHSSARIERFLQLANDDSDHLPGYTPLHRRQIQETFDALSTGESSKHVAREKVLELLAGVREDGHEAASRETNEQLWSELGLPEGEPISFDRWQSFMVQYIRRHAESEANFFLVNATTPAQLFHVLRRQMNRPYRKPLVLITHKFLLHHRPCTSALRDFTDGTFFNRVIDDGKGSDNTRHLSKNPQGERYLLDPPWVRRVILCSGAIYYKLSQARRSRRIRDIVLVRLEQIAPFPHDLLTRVVGQYENAEVVWCQEEPKNMGAWRYVRPRFETAFRELGKVPRKLKYVGRPTSASTATASFAIHQRELQEVIEHALTPEPEVHNS</sequence>
<dbReference type="InterPro" id="IPR001017">
    <property type="entry name" value="DH_E1"/>
</dbReference>
<name>A0A061RGW0_9CHLO</name>
<keyword evidence="4" id="KW-0786">Thiamine pyrophosphate</keyword>
<dbReference type="Gene3D" id="3.40.50.12470">
    <property type="match status" value="1"/>
</dbReference>
<dbReference type="EMBL" id="GBEZ01016211">
    <property type="protein sequence ID" value="JAC70019.1"/>
    <property type="molecule type" value="Transcribed_RNA"/>
</dbReference>
<dbReference type="Pfam" id="PF02779">
    <property type="entry name" value="Transket_pyr"/>
    <property type="match status" value="1"/>
</dbReference>
<dbReference type="PANTHER" id="PTHR23152">
    <property type="entry name" value="2-OXOGLUTARATE DEHYDROGENASE"/>
    <property type="match status" value="1"/>
</dbReference>
<keyword evidence="3" id="KW-0560">Oxidoreductase</keyword>
<dbReference type="Pfam" id="PF00676">
    <property type="entry name" value="E1_dh"/>
    <property type="match status" value="1"/>
</dbReference>
<comment type="similarity">
    <text evidence="2">Belongs to the alpha-ketoglutarate dehydrogenase family.</text>
</comment>
<evidence type="ECO:0000256" key="4">
    <source>
        <dbReference type="ARBA" id="ARBA00023052"/>
    </source>
</evidence>
<dbReference type="GO" id="GO:0030976">
    <property type="term" value="F:thiamine pyrophosphate binding"/>
    <property type="evidence" value="ECO:0007669"/>
    <property type="project" value="InterPro"/>
</dbReference>
<reference evidence="6" key="1">
    <citation type="submission" date="2014-05" db="EMBL/GenBank/DDBJ databases">
        <title>The transcriptome of the halophilic microalga Tetraselmis sp. GSL018 isolated from the Great Salt Lake, Utah.</title>
        <authorList>
            <person name="Jinkerson R.E."/>
            <person name="D'Adamo S."/>
            <person name="Posewitz M.C."/>
        </authorList>
    </citation>
    <scope>NUCLEOTIDE SEQUENCE</scope>
    <source>
        <strain evidence="6">GSL018</strain>
    </source>
</reference>
<dbReference type="InterPro" id="IPR005475">
    <property type="entry name" value="Transketolase-like_Pyr-bd"/>
</dbReference>
<feature type="domain" description="Transketolase-like pyrimidine-binding" evidence="5">
    <location>
        <begin position="450"/>
        <end position="647"/>
    </location>
</feature>
<dbReference type="PANTHER" id="PTHR23152:SF35">
    <property type="entry name" value="2-OXOGLUTARATE DEHYDROGENASE E1 COMPONENT"/>
    <property type="match status" value="1"/>
</dbReference>
<dbReference type="InterPro" id="IPR011603">
    <property type="entry name" value="2oxoglutarate_DH_E1"/>
</dbReference>
<dbReference type="GO" id="GO:0045252">
    <property type="term" value="C:oxoglutarate dehydrogenase complex"/>
    <property type="evidence" value="ECO:0007669"/>
    <property type="project" value="TreeGrafter"/>
</dbReference>
<dbReference type="SMART" id="SM00861">
    <property type="entry name" value="Transket_pyr"/>
    <property type="match status" value="1"/>
</dbReference>
<comment type="cofactor">
    <cofactor evidence="1">
        <name>thiamine diphosphate</name>
        <dbReference type="ChEBI" id="CHEBI:58937"/>
    </cofactor>
</comment>
<dbReference type="InterPro" id="IPR029061">
    <property type="entry name" value="THDP-binding"/>
</dbReference>
<accession>A0A061RGW0</accession>
<evidence type="ECO:0000259" key="5">
    <source>
        <dbReference type="SMART" id="SM00861"/>
    </source>
</evidence>
<dbReference type="Pfam" id="PF16870">
    <property type="entry name" value="OxoGdeHyase_C"/>
    <property type="match status" value="1"/>
</dbReference>
<gene>
    <name evidence="6" type="primary">SUCA</name>
    <name evidence="6" type="ORF">TSPGSL018_5055</name>
</gene>
<dbReference type="AlphaFoldDB" id="A0A061RGW0"/>
<dbReference type="Gene3D" id="3.40.50.11610">
    <property type="entry name" value="Multifunctional 2-oxoglutarate metabolism enzyme, C-terminal domain"/>
    <property type="match status" value="1"/>
</dbReference>
<dbReference type="GO" id="GO:0006099">
    <property type="term" value="P:tricarboxylic acid cycle"/>
    <property type="evidence" value="ECO:0007669"/>
    <property type="project" value="TreeGrafter"/>
</dbReference>
<dbReference type="Gene3D" id="3.40.50.970">
    <property type="match status" value="1"/>
</dbReference>
<dbReference type="InterPro" id="IPR031717">
    <property type="entry name" value="ODO-1/KGD_C"/>
</dbReference>
<evidence type="ECO:0000256" key="2">
    <source>
        <dbReference type="ARBA" id="ARBA00006936"/>
    </source>
</evidence>
<dbReference type="GO" id="GO:0004591">
    <property type="term" value="F:oxoglutarate dehydrogenase (succinyl-transferring) activity"/>
    <property type="evidence" value="ECO:0007669"/>
    <property type="project" value="TreeGrafter"/>
</dbReference>
<organism evidence="6">
    <name type="scientific">Tetraselmis sp. GSL018</name>
    <dbReference type="NCBI Taxonomy" id="582737"/>
    <lineage>
        <taxon>Eukaryota</taxon>
        <taxon>Viridiplantae</taxon>
        <taxon>Chlorophyta</taxon>
        <taxon>core chlorophytes</taxon>
        <taxon>Chlorodendrophyceae</taxon>
        <taxon>Chlorodendrales</taxon>
        <taxon>Chlorodendraceae</taxon>
        <taxon>Tetraselmis</taxon>
    </lineage>
</organism>